<proteinExistence type="predicted"/>
<gene>
    <name evidence="1" type="ORF">BC349_01835</name>
</gene>
<organism evidence="1 2">
    <name type="scientific">Flavihumibacter stibioxidans</name>
    <dbReference type="NCBI Taxonomy" id="1834163"/>
    <lineage>
        <taxon>Bacteria</taxon>
        <taxon>Pseudomonadati</taxon>
        <taxon>Bacteroidota</taxon>
        <taxon>Chitinophagia</taxon>
        <taxon>Chitinophagales</taxon>
        <taxon>Chitinophagaceae</taxon>
        <taxon>Flavihumibacter</taxon>
    </lineage>
</organism>
<dbReference type="RefSeq" id="WP_187255049.1">
    <property type="nucleotide sequence ID" value="NZ_JBHULF010000006.1"/>
</dbReference>
<reference evidence="1 2" key="1">
    <citation type="submission" date="2016-07" db="EMBL/GenBank/DDBJ databases">
        <title>Genome analysis of Flavihumibacter stibioxidans YS-17.</title>
        <authorList>
            <person name="Shi K."/>
            <person name="Han Y."/>
            <person name="Wang G."/>
        </authorList>
    </citation>
    <scope>NUCLEOTIDE SEQUENCE [LARGE SCALE GENOMIC DNA]</scope>
    <source>
        <strain evidence="1 2">YS-17</strain>
    </source>
</reference>
<comment type="caution">
    <text evidence="1">The sequence shown here is derived from an EMBL/GenBank/DDBJ whole genome shotgun (WGS) entry which is preliminary data.</text>
</comment>
<sequence length="228" mass="26371">MMRRFNIFQTSHSALRSLLLDTSLQIQFTDFSCAQQVQGTFDQVMELVLACQRQAEEECRYIVPAILVFNKEVNAGFASVEEGFRSPAMRLLRRMDLFEKEAGSRRAIRFAPGLLMNGFRRFAEYVIAGMQAQEDQLNPLLWAYYSDDALRRLQLQVEGRQTMSEWLSSSEWMMKDMSDEEIAKWLLSVRGTLPVPVYELLVERISAKIPLLRWSNVQNGLQNKLMVA</sequence>
<accession>A0ABR7M3U9</accession>
<evidence type="ECO:0000313" key="1">
    <source>
        <dbReference type="EMBL" id="MBC6489694.1"/>
    </source>
</evidence>
<evidence type="ECO:0000313" key="2">
    <source>
        <dbReference type="Proteomes" id="UP000765802"/>
    </source>
</evidence>
<protein>
    <submittedName>
        <fullName evidence="1">Uncharacterized protein</fullName>
    </submittedName>
</protein>
<name>A0ABR7M3U9_9BACT</name>
<dbReference type="EMBL" id="MBUA01000001">
    <property type="protein sequence ID" value="MBC6489694.1"/>
    <property type="molecule type" value="Genomic_DNA"/>
</dbReference>
<dbReference type="Proteomes" id="UP000765802">
    <property type="component" value="Unassembled WGS sequence"/>
</dbReference>
<dbReference type="Gene3D" id="1.20.120.520">
    <property type="entry name" value="nmb1532 protein domain like"/>
    <property type="match status" value="1"/>
</dbReference>
<keyword evidence="2" id="KW-1185">Reference proteome</keyword>